<dbReference type="PANTHER" id="PTHR12143:SF19">
    <property type="entry name" value="PEPTIDE-N(4)-(N-ACETYL-BETA-GLUCOSAMINYL)ASPARAGINE AMIDASE"/>
    <property type="match status" value="1"/>
</dbReference>
<keyword evidence="6" id="KW-1185">Reference proteome</keyword>
<dbReference type="InterPro" id="IPR050883">
    <property type="entry name" value="PNGase"/>
</dbReference>
<dbReference type="Gene3D" id="3.10.620.30">
    <property type="match status" value="1"/>
</dbReference>
<dbReference type="OrthoDB" id="409136at2759"/>
<dbReference type="GO" id="GO:0005634">
    <property type="term" value="C:nucleus"/>
    <property type="evidence" value="ECO:0007669"/>
    <property type="project" value="TreeGrafter"/>
</dbReference>
<dbReference type="GO" id="GO:0000224">
    <property type="term" value="F:peptide-N4-(N-acetyl-beta-glucosaminyl)asparagine amidase activity"/>
    <property type="evidence" value="ECO:0007669"/>
    <property type="project" value="TreeGrafter"/>
</dbReference>
<evidence type="ECO:0000313" key="6">
    <source>
        <dbReference type="Proteomes" id="UP000266841"/>
    </source>
</evidence>
<gene>
    <name evidence="5" type="ORF">THAOC_37639</name>
</gene>
<dbReference type="PANTHER" id="PTHR12143">
    <property type="entry name" value="PEPTIDE N-GLYCANASE PNGASE -RELATED"/>
    <property type="match status" value="1"/>
</dbReference>
<evidence type="ECO:0000259" key="4">
    <source>
        <dbReference type="SMART" id="SM00460"/>
    </source>
</evidence>
<dbReference type="AlphaFoldDB" id="K0QY88"/>
<comment type="caution">
    <text evidence="5">The sequence shown here is derived from an EMBL/GenBank/DDBJ whole genome shotgun (WGS) entry which is preliminary data.</text>
</comment>
<dbReference type="Pfam" id="PF01841">
    <property type="entry name" value="Transglut_core"/>
    <property type="match status" value="1"/>
</dbReference>
<feature type="domain" description="Transglutaminase-like" evidence="4">
    <location>
        <begin position="435"/>
        <end position="498"/>
    </location>
</feature>
<dbReference type="InterPro" id="IPR038765">
    <property type="entry name" value="Papain-like_cys_pep_sf"/>
</dbReference>
<name>K0QY88_THAOC</name>
<keyword evidence="3" id="KW-0862">Zinc</keyword>
<evidence type="ECO:0000256" key="1">
    <source>
        <dbReference type="ARBA" id="ARBA00009390"/>
    </source>
</evidence>
<evidence type="ECO:0000256" key="3">
    <source>
        <dbReference type="ARBA" id="ARBA00022833"/>
    </source>
</evidence>
<accession>K0QY88</accession>
<sequence>MVASLLFTNLLRRSSLTNGRSIAQISKSDLSMNSYLDTLPGPAEADVDEKVTLLSAENLLRVNGGEANLDSYDEKRSGQEEVPNPSDIDLQSEERIAMHTFVSQKNLTLMGVGMGRMQFATWVQYYLSYISDDGEALERQHFGARFRGLEPSIEGILCRTATQELINETDWESNIESMRNYWKLGRLICEQTSLLTSRGRRLSAGRSARDDEGGLDGAALEAKREDDECRMRAEQFSDTLHSYAERLVGIVEDELSDVHFLGSAYNLGQEIRLPNRTDDRGIRHKFSFIEKTGRKNKPLYQWSSKKGLLGWIEDNYGFQQTQLLKSGRAANDVGKKSARGVYQQLQLFLDWFRSVFPYYHDKCESCGASCKEDPNPKDSTGADIESEEDDDFSFLGYVYPTPSERMGNASRTEIFRCRRCSSFTRFPRYNKALWVASHKRGRCGEYSMLLYRMLRALGYANSRWVVDWADHVWADVWLGDQVGERIEGGRWVHLDPCEASVDNPLLYQGWGKNQTCILGFYDPYVKDEAVGARGFPLIEDITSQYTSDELSTIEERRGISKEFIQDSIHNCTMRMNELLSNVTRYR</sequence>
<reference evidence="5 6" key="1">
    <citation type="journal article" date="2012" name="Genome Biol.">
        <title>Genome and low-iron response of an oceanic diatom adapted to chronic iron limitation.</title>
        <authorList>
            <person name="Lommer M."/>
            <person name="Specht M."/>
            <person name="Roy A.S."/>
            <person name="Kraemer L."/>
            <person name="Andreson R."/>
            <person name="Gutowska M.A."/>
            <person name="Wolf J."/>
            <person name="Bergner S.V."/>
            <person name="Schilhabel M.B."/>
            <person name="Klostermeier U.C."/>
            <person name="Beiko R.G."/>
            <person name="Rosenstiel P."/>
            <person name="Hippler M."/>
            <person name="Laroche J."/>
        </authorList>
    </citation>
    <scope>NUCLEOTIDE SEQUENCE [LARGE SCALE GENOMIC DNA]</scope>
    <source>
        <strain evidence="5 6">CCMP1005</strain>
    </source>
</reference>
<dbReference type="eggNOG" id="KOG0909">
    <property type="taxonomic scope" value="Eukaryota"/>
</dbReference>
<comment type="similarity">
    <text evidence="1">Belongs to the transglutaminase-like superfamily. PNGase family.</text>
</comment>
<evidence type="ECO:0000313" key="5">
    <source>
        <dbReference type="EMBL" id="EJK43873.1"/>
    </source>
</evidence>
<dbReference type="GO" id="GO:0046872">
    <property type="term" value="F:metal ion binding"/>
    <property type="evidence" value="ECO:0007669"/>
    <property type="project" value="UniProtKB-KW"/>
</dbReference>
<organism evidence="5 6">
    <name type="scientific">Thalassiosira oceanica</name>
    <name type="common">Marine diatom</name>
    <dbReference type="NCBI Taxonomy" id="159749"/>
    <lineage>
        <taxon>Eukaryota</taxon>
        <taxon>Sar</taxon>
        <taxon>Stramenopiles</taxon>
        <taxon>Ochrophyta</taxon>
        <taxon>Bacillariophyta</taxon>
        <taxon>Coscinodiscophyceae</taxon>
        <taxon>Thalassiosirophycidae</taxon>
        <taxon>Thalassiosirales</taxon>
        <taxon>Thalassiosiraceae</taxon>
        <taxon>Thalassiosira</taxon>
    </lineage>
</organism>
<proteinExistence type="inferred from homology"/>
<dbReference type="EMBL" id="AGNL01050515">
    <property type="protein sequence ID" value="EJK43873.1"/>
    <property type="molecule type" value="Genomic_DNA"/>
</dbReference>
<dbReference type="SUPFAM" id="SSF54001">
    <property type="entry name" value="Cysteine proteinases"/>
    <property type="match status" value="1"/>
</dbReference>
<dbReference type="GO" id="GO:0006516">
    <property type="term" value="P:glycoprotein catabolic process"/>
    <property type="evidence" value="ECO:0007669"/>
    <property type="project" value="TreeGrafter"/>
</dbReference>
<dbReference type="SMART" id="SM00460">
    <property type="entry name" value="TGc"/>
    <property type="match status" value="1"/>
</dbReference>
<keyword evidence="2" id="KW-0479">Metal-binding</keyword>
<dbReference type="GO" id="GO:0005829">
    <property type="term" value="C:cytosol"/>
    <property type="evidence" value="ECO:0007669"/>
    <property type="project" value="TreeGrafter"/>
</dbReference>
<protein>
    <recommendedName>
        <fullName evidence="4">Transglutaminase-like domain-containing protein</fullName>
    </recommendedName>
</protein>
<dbReference type="Proteomes" id="UP000266841">
    <property type="component" value="Unassembled WGS sequence"/>
</dbReference>
<dbReference type="InterPro" id="IPR002931">
    <property type="entry name" value="Transglutaminase-like"/>
</dbReference>
<evidence type="ECO:0000256" key="2">
    <source>
        <dbReference type="ARBA" id="ARBA00022723"/>
    </source>
</evidence>